<comment type="caution">
    <text evidence="4">The sequence shown here is derived from an EMBL/GenBank/DDBJ whole genome shotgun (WGS) entry which is preliminary data.</text>
</comment>
<dbReference type="Gene3D" id="3.40.30.10">
    <property type="entry name" value="Glutaredoxin"/>
    <property type="match status" value="1"/>
</dbReference>
<dbReference type="PROSITE" id="PS51353">
    <property type="entry name" value="ARSC"/>
    <property type="match status" value="1"/>
</dbReference>
<gene>
    <name evidence="4" type="ORF">EDC35_102248</name>
</gene>
<evidence type="ECO:0000313" key="5">
    <source>
        <dbReference type="Proteomes" id="UP000295717"/>
    </source>
</evidence>
<accession>A0A4R3N3L4</accession>
<dbReference type="NCBIfam" id="TIGR01616">
    <property type="entry name" value="nitro_assoc"/>
    <property type="match status" value="1"/>
</dbReference>
<evidence type="ECO:0000256" key="3">
    <source>
        <dbReference type="SAM" id="MobiDB-lite"/>
    </source>
</evidence>
<sequence length="146" mass="16060">MNRSVIFYEKPGCISNGRQKALLRSLGHDLSVRNLLVESWTTERLRPFFGDLPVRDWFNPTAPRIKQGEVRPDALDESTALALMMSDPLLIRRPLIESEFGCGCGFASGPLLDALGVRLTPDQDLQSCSQTGSDPTCDLPAEPVST</sequence>
<comment type="similarity">
    <text evidence="1 2">Belongs to the ArsC family.</text>
</comment>
<dbReference type="PANTHER" id="PTHR30041">
    <property type="entry name" value="ARSENATE REDUCTASE"/>
    <property type="match status" value="1"/>
</dbReference>
<dbReference type="InterPro" id="IPR006503">
    <property type="entry name" value="Nase-assoc"/>
</dbReference>
<dbReference type="InterPro" id="IPR036249">
    <property type="entry name" value="Thioredoxin-like_sf"/>
</dbReference>
<dbReference type="Proteomes" id="UP000295717">
    <property type="component" value="Unassembled WGS sequence"/>
</dbReference>
<keyword evidence="5" id="KW-1185">Reference proteome</keyword>
<dbReference type="OrthoDB" id="5432555at2"/>
<organism evidence="4 5">
    <name type="scientific">Thiobaca trueperi</name>
    <dbReference type="NCBI Taxonomy" id="127458"/>
    <lineage>
        <taxon>Bacteria</taxon>
        <taxon>Pseudomonadati</taxon>
        <taxon>Pseudomonadota</taxon>
        <taxon>Gammaproteobacteria</taxon>
        <taxon>Chromatiales</taxon>
        <taxon>Chromatiaceae</taxon>
        <taxon>Thiobaca</taxon>
    </lineage>
</organism>
<name>A0A4R3N3L4_9GAMM</name>
<feature type="region of interest" description="Disordered" evidence="3">
    <location>
        <begin position="126"/>
        <end position="146"/>
    </location>
</feature>
<proteinExistence type="inferred from homology"/>
<dbReference type="RefSeq" id="WP_132976041.1">
    <property type="nucleotide sequence ID" value="NZ_SMAO01000002.1"/>
</dbReference>
<dbReference type="SUPFAM" id="SSF52833">
    <property type="entry name" value="Thioredoxin-like"/>
    <property type="match status" value="1"/>
</dbReference>
<evidence type="ECO:0000256" key="1">
    <source>
        <dbReference type="ARBA" id="ARBA00007198"/>
    </source>
</evidence>
<dbReference type="EMBL" id="SMAO01000002">
    <property type="protein sequence ID" value="TCT22917.1"/>
    <property type="molecule type" value="Genomic_DNA"/>
</dbReference>
<dbReference type="PANTHER" id="PTHR30041:SF8">
    <property type="entry name" value="PROTEIN YFFB"/>
    <property type="match status" value="1"/>
</dbReference>
<protein>
    <submittedName>
        <fullName evidence="4">Nitrogenase-associated protein</fullName>
    </submittedName>
</protein>
<dbReference type="InterPro" id="IPR006660">
    <property type="entry name" value="Arsenate_reductase-like"/>
</dbReference>
<reference evidence="4 5" key="1">
    <citation type="submission" date="2019-03" db="EMBL/GenBank/DDBJ databases">
        <title>Genomic Encyclopedia of Type Strains, Phase IV (KMG-IV): sequencing the most valuable type-strain genomes for metagenomic binning, comparative biology and taxonomic classification.</title>
        <authorList>
            <person name="Goeker M."/>
        </authorList>
    </citation>
    <scope>NUCLEOTIDE SEQUENCE [LARGE SCALE GENOMIC DNA]</scope>
    <source>
        <strain evidence="4 5">DSM 13587</strain>
    </source>
</reference>
<dbReference type="Pfam" id="PF03960">
    <property type="entry name" value="ArsC"/>
    <property type="match status" value="1"/>
</dbReference>
<dbReference type="AlphaFoldDB" id="A0A4R3N3L4"/>
<evidence type="ECO:0000256" key="2">
    <source>
        <dbReference type="PROSITE-ProRule" id="PRU01282"/>
    </source>
</evidence>
<evidence type="ECO:0000313" key="4">
    <source>
        <dbReference type="EMBL" id="TCT22917.1"/>
    </source>
</evidence>